<dbReference type="SUPFAM" id="SSF52833">
    <property type="entry name" value="Thioredoxin-like"/>
    <property type="match status" value="1"/>
</dbReference>
<dbReference type="Gene3D" id="3.40.30.10">
    <property type="entry name" value="Glutaredoxin"/>
    <property type="match status" value="1"/>
</dbReference>
<dbReference type="PROSITE" id="PS50404">
    <property type="entry name" value="GST_NTER"/>
    <property type="match status" value="1"/>
</dbReference>
<dbReference type="PROSITE" id="PS50405">
    <property type="entry name" value="GST_CTER"/>
    <property type="match status" value="1"/>
</dbReference>
<reference evidence="3 4" key="1">
    <citation type="submission" date="2016-09" db="EMBL/GenBank/DDBJ databases">
        <title>Phylogenomics of Achromobacter.</title>
        <authorList>
            <person name="Jeukens J."/>
            <person name="Freschi L."/>
            <person name="Vincent A.T."/>
            <person name="Emond-Rheault J.-G."/>
            <person name="Kukavica-Ibrulj I."/>
            <person name="Charette S.J."/>
            <person name="Levesque R.C."/>
        </authorList>
    </citation>
    <scope>NUCLEOTIDE SEQUENCE [LARGE SCALE GENOMIC DNA]</scope>
    <source>
        <strain evidence="3 4">AUS488</strain>
    </source>
</reference>
<sequence>MMVAIYGHPFSSFTWKALIAAYEREVDFEFRMIDPDHPEHAARIATLAPTGQFPALVDGATEVVQSNAVIEYLDLHHGKGAPLVPQDPREALAARMMAQVFDDYVHVPMQRIVGNALRPEDSRDPFGVEQAHGVIARCYAWLEARLQDRPWAACGRFTIADCAAAPALFYGDWVHPMGGRFPVLAAYRARLLARPSIARVVDEARPYRGFFPLGAPDRD</sequence>
<dbReference type="CDD" id="cd00570">
    <property type="entry name" value="GST_N_family"/>
    <property type="match status" value="1"/>
</dbReference>
<dbReference type="OrthoDB" id="9782992at2"/>
<dbReference type="Pfam" id="PF13410">
    <property type="entry name" value="GST_C_2"/>
    <property type="match status" value="1"/>
</dbReference>
<evidence type="ECO:0000313" key="3">
    <source>
        <dbReference type="EMBL" id="OMG75540.1"/>
    </source>
</evidence>
<dbReference type="InterPro" id="IPR004045">
    <property type="entry name" value="Glutathione_S-Trfase_N"/>
</dbReference>
<protein>
    <submittedName>
        <fullName evidence="3">Glutathione S-transferase</fullName>
    </submittedName>
</protein>
<dbReference type="GO" id="GO:0016740">
    <property type="term" value="F:transferase activity"/>
    <property type="evidence" value="ECO:0007669"/>
    <property type="project" value="UniProtKB-KW"/>
</dbReference>
<proteinExistence type="predicted"/>
<dbReference type="InterPro" id="IPR036282">
    <property type="entry name" value="Glutathione-S-Trfase_C_sf"/>
</dbReference>
<organism evidence="3 4">
    <name type="scientific">Alcaligenes xylosoxydans xylosoxydans</name>
    <name type="common">Achromobacter xylosoxidans</name>
    <dbReference type="NCBI Taxonomy" id="85698"/>
    <lineage>
        <taxon>Bacteria</taxon>
        <taxon>Pseudomonadati</taxon>
        <taxon>Pseudomonadota</taxon>
        <taxon>Betaproteobacteria</taxon>
        <taxon>Burkholderiales</taxon>
        <taxon>Alcaligenaceae</taxon>
        <taxon>Achromobacter</taxon>
    </lineage>
</organism>
<evidence type="ECO:0000313" key="4">
    <source>
        <dbReference type="Proteomes" id="UP000187251"/>
    </source>
</evidence>
<dbReference type="EMBL" id="MJMN01000065">
    <property type="protein sequence ID" value="OMG75540.1"/>
    <property type="molecule type" value="Genomic_DNA"/>
</dbReference>
<name>A0A1R1JJT7_ALCXX</name>
<dbReference type="SFLD" id="SFLDS00019">
    <property type="entry name" value="Glutathione_Transferase_(cytos"/>
    <property type="match status" value="1"/>
</dbReference>
<dbReference type="RefSeq" id="WP_076416354.1">
    <property type="nucleotide sequence ID" value="NZ_AP028040.1"/>
</dbReference>
<dbReference type="SFLD" id="SFLDG00358">
    <property type="entry name" value="Main_(cytGST)"/>
    <property type="match status" value="1"/>
</dbReference>
<dbReference type="InterPro" id="IPR040079">
    <property type="entry name" value="Glutathione_S-Trfase"/>
</dbReference>
<dbReference type="PANTHER" id="PTHR44051">
    <property type="entry name" value="GLUTATHIONE S-TRANSFERASE-RELATED"/>
    <property type="match status" value="1"/>
</dbReference>
<dbReference type="InterPro" id="IPR036249">
    <property type="entry name" value="Thioredoxin-like_sf"/>
</dbReference>
<gene>
    <name evidence="3" type="ORF">BIZ92_18415</name>
</gene>
<accession>A0A1R1JJT7</accession>
<evidence type="ECO:0000259" key="2">
    <source>
        <dbReference type="PROSITE" id="PS50405"/>
    </source>
</evidence>
<keyword evidence="3" id="KW-0808">Transferase</keyword>
<feature type="domain" description="GST N-terminal" evidence="1">
    <location>
        <begin position="1"/>
        <end position="81"/>
    </location>
</feature>
<dbReference type="PANTHER" id="PTHR44051:SF8">
    <property type="entry name" value="GLUTATHIONE S-TRANSFERASE GSTA"/>
    <property type="match status" value="1"/>
</dbReference>
<dbReference type="InterPro" id="IPR010987">
    <property type="entry name" value="Glutathione-S-Trfase_C-like"/>
</dbReference>
<feature type="domain" description="GST C-terminal" evidence="2">
    <location>
        <begin position="87"/>
        <end position="210"/>
    </location>
</feature>
<dbReference type="SUPFAM" id="SSF47616">
    <property type="entry name" value="GST C-terminal domain-like"/>
    <property type="match status" value="1"/>
</dbReference>
<dbReference type="AlphaFoldDB" id="A0A1R1JJT7"/>
<comment type="caution">
    <text evidence="3">The sequence shown here is derived from an EMBL/GenBank/DDBJ whole genome shotgun (WGS) entry which is preliminary data.</text>
</comment>
<dbReference type="Pfam" id="PF02798">
    <property type="entry name" value="GST_N"/>
    <property type="match status" value="1"/>
</dbReference>
<dbReference type="Gene3D" id="1.20.1050.10">
    <property type="match status" value="1"/>
</dbReference>
<evidence type="ECO:0000259" key="1">
    <source>
        <dbReference type="PROSITE" id="PS50404"/>
    </source>
</evidence>
<dbReference type="Proteomes" id="UP000187251">
    <property type="component" value="Unassembled WGS sequence"/>
</dbReference>